<dbReference type="PROSITE" id="PS52016">
    <property type="entry name" value="TONB_DEPENDENT_REC_3"/>
    <property type="match status" value="1"/>
</dbReference>
<keyword evidence="6" id="KW-0406">Ion transport</keyword>
<keyword evidence="5" id="KW-0408">Iron</keyword>
<evidence type="ECO:0000256" key="5">
    <source>
        <dbReference type="ARBA" id="ARBA00023004"/>
    </source>
</evidence>
<evidence type="ECO:0000256" key="9">
    <source>
        <dbReference type="ARBA" id="ARBA00023237"/>
    </source>
</evidence>
<dbReference type="EMBL" id="UOED01000124">
    <property type="protein sequence ID" value="VAV98095.1"/>
    <property type="molecule type" value="Genomic_DNA"/>
</dbReference>
<keyword evidence="9" id="KW-0998">Cell outer membrane</keyword>
<gene>
    <name evidence="12" type="ORF">MNBD_ALPHA02-2347</name>
</gene>
<comment type="subcellular location">
    <subcellularLocation>
        <location evidence="1">Cell outer membrane</location>
        <topology evidence="1">Multi-pass membrane protein</topology>
    </subcellularLocation>
</comment>
<proteinExistence type="predicted"/>
<keyword evidence="2" id="KW-0813">Transport</keyword>
<dbReference type="GO" id="GO:0009279">
    <property type="term" value="C:cell outer membrane"/>
    <property type="evidence" value="ECO:0007669"/>
    <property type="project" value="UniProtKB-SubCell"/>
</dbReference>
<accession>A0A3B0STG7</accession>
<dbReference type="AlphaFoldDB" id="A0A3B0STG7"/>
<evidence type="ECO:0000256" key="1">
    <source>
        <dbReference type="ARBA" id="ARBA00004571"/>
    </source>
</evidence>
<dbReference type="Pfam" id="PF07715">
    <property type="entry name" value="Plug"/>
    <property type="match status" value="1"/>
</dbReference>
<dbReference type="GO" id="GO:0006826">
    <property type="term" value="P:iron ion transport"/>
    <property type="evidence" value="ECO:0007669"/>
    <property type="project" value="UniProtKB-KW"/>
</dbReference>
<evidence type="ECO:0000259" key="10">
    <source>
        <dbReference type="Pfam" id="PF00593"/>
    </source>
</evidence>
<keyword evidence="12" id="KW-0675">Receptor</keyword>
<dbReference type="Pfam" id="PF00593">
    <property type="entry name" value="TonB_dep_Rec_b-barrel"/>
    <property type="match status" value="1"/>
</dbReference>
<evidence type="ECO:0000259" key="11">
    <source>
        <dbReference type="Pfam" id="PF07715"/>
    </source>
</evidence>
<sequence length="817" mass="89727">MRKFITVSSVIALSAAMSTAASFTASADEDFVIEDIVVTATKRSERMKDVPISMSALGAEEIDQTGVRDLKSIAEYIPNLQISESNDFRSTVTIRGVGAQSRNIGFDARVGVYVDGVYMGQSPALNQELLDLERVEILRGPQGTLFGKNTVAGAINLVTKKPADELSGQVSADVGNLGYTEFKGMINLPLSDKVFTKFTISKVNRDGYVLNTVTNNKLMQVDSLAYRAQIRIQASEKLEINASFDGLNSDALILVAEPLTDTFAFAPIQIAPEERVVAFSKDPTDKRDVYGGHLDLNYEMDSGFTLKSITGYRKTDAVYTNETDYSTLDIVKIRFADKYKQFTEELQFISPDDENLTYMVGLYYYDQNAETQRDATIGSDFFAGYFDVFGVPGPFQEIVRQTLNFGVPGASATSNFGLVGTNSYAAYINGTYKVTDKFKIGFGMRYSIENKNVSWTLDGRASGRPLAIPAPFVNLPGTDGNPIGSTLNLDSVTDVGLYSPAAAGQLAPFIQLNGLAFNIGSTGPDPLNPSPLINKRQDKFFAPSINFMYAVTEDINIYAKYSSGYKSGGFNLDFINADELASNSGLEFGKETVDSYEIGFKGSFLDNRIKLNMAGFISNYDNYQVNQFVDLGGGRTSIRITNAAKVATKGIEVEATWHATQDLTFTGSFGILDAIFDEFLEGGAGGTDVSGNRLPNATTFNAAFSAQYYHELEGLNSTLLMRVDLTHRSGYFTTENNNKVANLRLGGTVPFDYIQSLTMVNARIGLISDEESWEIYLWGKNLTDQRKYVDDLRDFFGTISRFPNLPRTYGIEAVFNF</sequence>
<evidence type="ECO:0000256" key="7">
    <source>
        <dbReference type="ARBA" id="ARBA00023077"/>
    </source>
</evidence>
<evidence type="ECO:0000256" key="3">
    <source>
        <dbReference type="ARBA" id="ARBA00022496"/>
    </source>
</evidence>
<dbReference type="PANTHER" id="PTHR32552">
    <property type="entry name" value="FERRICHROME IRON RECEPTOR-RELATED"/>
    <property type="match status" value="1"/>
</dbReference>
<evidence type="ECO:0000256" key="2">
    <source>
        <dbReference type="ARBA" id="ARBA00022448"/>
    </source>
</evidence>
<feature type="domain" description="TonB-dependent receptor-like beta-barrel" evidence="10">
    <location>
        <begin position="279"/>
        <end position="782"/>
    </location>
</feature>
<keyword evidence="3" id="KW-0410">Iron transport</keyword>
<feature type="domain" description="TonB-dependent receptor plug" evidence="11">
    <location>
        <begin position="48"/>
        <end position="154"/>
    </location>
</feature>
<dbReference type="InterPro" id="IPR012910">
    <property type="entry name" value="Plug_dom"/>
</dbReference>
<evidence type="ECO:0000256" key="6">
    <source>
        <dbReference type="ARBA" id="ARBA00023065"/>
    </source>
</evidence>
<keyword evidence="4" id="KW-0812">Transmembrane</keyword>
<keyword evidence="7" id="KW-0798">TonB box</keyword>
<evidence type="ECO:0000256" key="4">
    <source>
        <dbReference type="ARBA" id="ARBA00022692"/>
    </source>
</evidence>
<dbReference type="SUPFAM" id="SSF56935">
    <property type="entry name" value="Porins"/>
    <property type="match status" value="1"/>
</dbReference>
<keyword evidence="8" id="KW-0472">Membrane</keyword>
<dbReference type="Gene3D" id="2.40.170.20">
    <property type="entry name" value="TonB-dependent receptor, beta-barrel domain"/>
    <property type="match status" value="2"/>
</dbReference>
<organism evidence="12">
    <name type="scientific">hydrothermal vent metagenome</name>
    <dbReference type="NCBI Taxonomy" id="652676"/>
    <lineage>
        <taxon>unclassified sequences</taxon>
        <taxon>metagenomes</taxon>
        <taxon>ecological metagenomes</taxon>
    </lineage>
</organism>
<evidence type="ECO:0000313" key="12">
    <source>
        <dbReference type="EMBL" id="VAV98095.1"/>
    </source>
</evidence>
<dbReference type="PANTHER" id="PTHR32552:SF81">
    <property type="entry name" value="TONB-DEPENDENT OUTER MEMBRANE RECEPTOR"/>
    <property type="match status" value="1"/>
</dbReference>
<name>A0A3B0STG7_9ZZZZ</name>
<reference evidence="12" key="1">
    <citation type="submission" date="2018-06" db="EMBL/GenBank/DDBJ databases">
        <authorList>
            <person name="Zhirakovskaya E."/>
        </authorList>
    </citation>
    <scope>NUCLEOTIDE SEQUENCE</scope>
</reference>
<dbReference type="InterPro" id="IPR036942">
    <property type="entry name" value="Beta-barrel_TonB_sf"/>
</dbReference>
<protein>
    <submittedName>
        <fullName evidence="12">TonB-dependent receptor</fullName>
    </submittedName>
</protein>
<dbReference type="InterPro" id="IPR039426">
    <property type="entry name" value="TonB-dep_rcpt-like"/>
</dbReference>
<evidence type="ECO:0000256" key="8">
    <source>
        <dbReference type="ARBA" id="ARBA00023136"/>
    </source>
</evidence>
<dbReference type="InterPro" id="IPR000531">
    <property type="entry name" value="Beta-barrel_TonB"/>
</dbReference>